<dbReference type="PANTHER" id="PTHR10587:SF133">
    <property type="entry name" value="CHITIN DEACETYLASE 1-RELATED"/>
    <property type="match status" value="1"/>
</dbReference>
<dbReference type="SUPFAM" id="SSF88713">
    <property type="entry name" value="Glycoside hydrolase/deacetylase"/>
    <property type="match status" value="1"/>
</dbReference>
<sequence>MLLLSMMSCADQPSGHLLTTNAIPYAPDALKATPTPRPTPTPAPVPTMVPAIPSALTYSLFYHGNEQRKEIALSFDDGPSITYTPQILRILRQFHLHATFFNIGQNVLQYPQITKEVYAEGNVIGNHSWNHPDLTTLSPVQVLWQMTYTNQIIQQTIGTKPLLMRPPYGAINRPAHIQIENAGLLPILWNVDTEDWKRAGVASIVANVMNETKNGSIILMHDGGGDRTQTIAALPIIITNLEQQGYQIVPMQELLNHAEDVSTPTIQSVKE</sequence>
<dbReference type="GO" id="GO:0016020">
    <property type="term" value="C:membrane"/>
    <property type="evidence" value="ECO:0007669"/>
    <property type="project" value="TreeGrafter"/>
</dbReference>
<keyword evidence="1" id="KW-0479">Metal-binding</keyword>
<keyword evidence="5" id="KW-1185">Reference proteome</keyword>
<keyword evidence="2" id="KW-0378">Hydrolase</keyword>
<evidence type="ECO:0000313" key="5">
    <source>
        <dbReference type="Proteomes" id="UP000322530"/>
    </source>
</evidence>
<dbReference type="Proteomes" id="UP000322530">
    <property type="component" value="Unassembled WGS sequence"/>
</dbReference>
<dbReference type="AlphaFoldDB" id="A0A5A5T885"/>
<dbReference type="PROSITE" id="PS51677">
    <property type="entry name" value="NODB"/>
    <property type="match status" value="1"/>
</dbReference>
<organism evidence="4 5">
    <name type="scientific">Dictyobacter arantiisoli</name>
    <dbReference type="NCBI Taxonomy" id="2014874"/>
    <lineage>
        <taxon>Bacteria</taxon>
        <taxon>Bacillati</taxon>
        <taxon>Chloroflexota</taxon>
        <taxon>Ktedonobacteria</taxon>
        <taxon>Ktedonobacterales</taxon>
        <taxon>Dictyobacteraceae</taxon>
        <taxon>Dictyobacter</taxon>
    </lineage>
</organism>
<evidence type="ECO:0000259" key="3">
    <source>
        <dbReference type="PROSITE" id="PS51677"/>
    </source>
</evidence>
<comment type="caution">
    <text evidence="4">The sequence shown here is derived from an EMBL/GenBank/DDBJ whole genome shotgun (WGS) entry which is preliminary data.</text>
</comment>
<evidence type="ECO:0000256" key="1">
    <source>
        <dbReference type="ARBA" id="ARBA00022723"/>
    </source>
</evidence>
<accession>A0A5A5T885</accession>
<dbReference type="InterPro" id="IPR011330">
    <property type="entry name" value="Glyco_hydro/deAcase_b/a-brl"/>
</dbReference>
<dbReference type="InterPro" id="IPR050248">
    <property type="entry name" value="Polysacc_deacetylase_ArnD"/>
</dbReference>
<feature type="domain" description="NodB homology" evidence="3">
    <location>
        <begin position="69"/>
        <end position="249"/>
    </location>
</feature>
<gene>
    <name evidence="4" type="ORF">KDI_11820</name>
</gene>
<evidence type="ECO:0000256" key="2">
    <source>
        <dbReference type="ARBA" id="ARBA00022801"/>
    </source>
</evidence>
<protein>
    <recommendedName>
        <fullName evidence="3">NodB homology domain-containing protein</fullName>
    </recommendedName>
</protein>
<dbReference type="InterPro" id="IPR002509">
    <property type="entry name" value="NODB_dom"/>
</dbReference>
<dbReference type="GO" id="GO:0005975">
    <property type="term" value="P:carbohydrate metabolic process"/>
    <property type="evidence" value="ECO:0007669"/>
    <property type="project" value="InterPro"/>
</dbReference>
<dbReference type="PANTHER" id="PTHR10587">
    <property type="entry name" value="GLYCOSYL TRANSFERASE-RELATED"/>
    <property type="match status" value="1"/>
</dbReference>
<dbReference type="RefSeq" id="WP_216368794.1">
    <property type="nucleotide sequence ID" value="NZ_BIXY01000012.1"/>
</dbReference>
<name>A0A5A5T885_9CHLR</name>
<dbReference type="GO" id="GO:0016810">
    <property type="term" value="F:hydrolase activity, acting on carbon-nitrogen (but not peptide) bonds"/>
    <property type="evidence" value="ECO:0007669"/>
    <property type="project" value="InterPro"/>
</dbReference>
<dbReference type="GO" id="GO:0046872">
    <property type="term" value="F:metal ion binding"/>
    <property type="evidence" value="ECO:0007669"/>
    <property type="project" value="UniProtKB-KW"/>
</dbReference>
<proteinExistence type="predicted"/>
<dbReference type="Pfam" id="PF01522">
    <property type="entry name" value="Polysacc_deac_1"/>
    <property type="match status" value="1"/>
</dbReference>
<reference evidence="4 5" key="1">
    <citation type="submission" date="2019-01" db="EMBL/GenBank/DDBJ databases">
        <title>Draft genome sequence of Dictyobacter sp. Uno17.</title>
        <authorList>
            <person name="Wang C.M."/>
            <person name="Zheng Y."/>
            <person name="Sakai Y."/>
            <person name="Abe K."/>
            <person name="Yokota A."/>
            <person name="Yabe S."/>
        </authorList>
    </citation>
    <scope>NUCLEOTIDE SEQUENCE [LARGE SCALE GENOMIC DNA]</scope>
    <source>
        <strain evidence="4 5">Uno17</strain>
    </source>
</reference>
<dbReference type="EMBL" id="BIXY01000012">
    <property type="protein sequence ID" value="GCF07618.1"/>
    <property type="molecule type" value="Genomic_DNA"/>
</dbReference>
<evidence type="ECO:0000313" key="4">
    <source>
        <dbReference type="EMBL" id="GCF07618.1"/>
    </source>
</evidence>
<dbReference type="Gene3D" id="3.20.20.370">
    <property type="entry name" value="Glycoside hydrolase/deacetylase"/>
    <property type="match status" value="1"/>
</dbReference>
<dbReference type="CDD" id="cd10917">
    <property type="entry name" value="CE4_NodB_like_6s_7s"/>
    <property type="match status" value="1"/>
</dbReference>